<dbReference type="EMBL" id="LR134140">
    <property type="protein sequence ID" value="VDZ98635.1"/>
    <property type="molecule type" value="Genomic_DNA"/>
</dbReference>
<dbReference type="Gene3D" id="3.40.1360.10">
    <property type="match status" value="1"/>
</dbReference>
<dbReference type="Proteomes" id="UP000282086">
    <property type="component" value="Chromosome"/>
</dbReference>
<organism evidence="1 2">
    <name type="scientific">Salmonella enterica I</name>
    <dbReference type="NCBI Taxonomy" id="59201"/>
    <lineage>
        <taxon>Bacteria</taxon>
        <taxon>Pseudomonadati</taxon>
        <taxon>Pseudomonadota</taxon>
        <taxon>Gammaproteobacteria</taxon>
        <taxon>Enterobacterales</taxon>
        <taxon>Enterobacteriaceae</taxon>
        <taxon>Salmonella</taxon>
    </lineage>
</organism>
<protein>
    <submittedName>
        <fullName evidence="1">Putative phage-like protein</fullName>
    </submittedName>
</protein>
<reference evidence="1 2" key="1">
    <citation type="submission" date="2018-12" db="EMBL/GenBank/DDBJ databases">
        <authorList>
            <consortium name="Pathogen Informatics"/>
        </authorList>
    </citation>
    <scope>NUCLEOTIDE SEQUENCE [LARGE SCALE GENOMIC DNA]</scope>
    <source>
        <strain evidence="1 2">NCTC129</strain>
    </source>
</reference>
<evidence type="ECO:0000313" key="1">
    <source>
        <dbReference type="EMBL" id="VDZ98635.1"/>
    </source>
</evidence>
<dbReference type="SUPFAM" id="SSF56731">
    <property type="entry name" value="DNA primase core"/>
    <property type="match status" value="1"/>
</dbReference>
<dbReference type="Pfam" id="PF13155">
    <property type="entry name" value="Toprim_2"/>
    <property type="match status" value="1"/>
</dbReference>
<accession>A0A447N5N9</accession>
<dbReference type="AlphaFoldDB" id="A0A447N5N9"/>
<sequence>MGTAFINLLEVNEIWITEGIFNALSLCQAGLPAVATLSSNNYPLAALDTLAKELGEKPRPRLVWAFDGDKAGTKHTLAFAARSDAAGWKTRAAQR</sequence>
<dbReference type="CDD" id="cd01029">
    <property type="entry name" value="TOPRIM_primases"/>
    <property type="match status" value="1"/>
</dbReference>
<gene>
    <name evidence="1" type="ORF">NCTC129_04910</name>
</gene>
<evidence type="ECO:0000313" key="2">
    <source>
        <dbReference type="Proteomes" id="UP000282086"/>
    </source>
</evidence>
<name>A0A447N5N9_SALET</name>
<dbReference type="InterPro" id="IPR034154">
    <property type="entry name" value="TOPRIM_DnaG/twinkle"/>
</dbReference>
<proteinExistence type="predicted"/>